<accession>A0AA36CYM3</accession>
<dbReference type="EMBL" id="CATQJA010002644">
    <property type="protein sequence ID" value="CAJ0576606.1"/>
    <property type="molecule type" value="Genomic_DNA"/>
</dbReference>
<evidence type="ECO:0000313" key="3">
    <source>
        <dbReference type="Proteomes" id="UP001177023"/>
    </source>
</evidence>
<proteinExistence type="predicted"/>
<feature type="transmembrane region" description="Helical" evidence="1">
    <location>
        <begin position="48"/>
        <end position="74"/>
    </location>
</feature>
<keyword evidence="3" id="KW-1185">Reference proteome</keyword>
<dbReference type="AlphaFoldDB" id="A0AA36CYM3"/>
<comment type="caution">
    <text evidence="2">The sequence shown here is derived from an EMBL/GenBank/DDBJ whole genome shotgun (WGS) entry which is preliminary data.</text>
</comment>
<feature type="transmembrane region" description="Helical" evidence="1">
    <location>
        <begin position="95"/>
        <end position="118"/>
    </location>
</feature>
<keyword evidence="1" id="KW-0812">Transmembrane</keyword>
<protein>
    <submittedName>
        <fullName evidence="2">Uncharacterized protein</fullName>
    </submittedName>
</protein>
<reference evidence="2" key="1">
    <citation type="submission" date="2023-06" db="EMBL/GenBank/DDBJ databases">
        <authorList>
            <person name="Delattre M."/>
        </authorList>
    </citation>
    <scope>NUCLEOTIDE SEQUENCE</scope>
    <source>
        <strain evidence="2">AF72</strain>
    </source>
</reference>
<keyword evidence="1" id="KW-1133">Transmembrane helix</keyword>
<dbReference type="Proteomes" id="UP001177023">
    <property type="component" value="Unassembled WGS sequence"/>
</dbReference>
<keyword evidence="1" id="KW-0472">Membrane</keyword>
<evidence type="ECO:0000313" key="2">
    <source>
        <dbReference type="EMBL" id="CAJ0576606.1"/>
    </source>
</evidence>
<gene>
    <name evidence="2" type="ORF">MSPICULIGERA_LOCUS14896</name>
</gene>
<feature type="non-terminal residue" evidence="2">
    <location>
        <position position="1"/>
    </location>
</feature>
<sequence>MQHSSSFLSSFTFLIAQIFTHFLQEHCRLSYSAASLLEFIRFTVPRAQFLSFFVSVSLVLLLMFAYQWIFVGLVSTIWEEFLKPHFKEWPQVQQLCALQATALKVTVTLILLSLGVGLSPVSYAKFLPISFYILL</sequence>
<organism evidence="2 3">
    <name type="scientific">Mesorhabditis spiculigera</name>
    <dbReference type="NCBI Taxonomy" id="96644"/>
    <lineage>
        <taxon>Eukaryota</taxon>
        <taxon>Metazoa</taxon>
        <taxon>Ecdysozoa</taxon>
        <taxon>Nematoda</taxon>
        <taxon>Chromadorea</taxon>
        <taxon>Rhabditida</taxon>
        <taxon>Rhabditina</taxon>
        <taxon>Rhabditomorpha</taxon>
        <taxon>Rhabditoidea</taxon>
        <taxon>Rhabditidae</taxon>
        <taxon>Mesorhabditinae</taxon>
        <taxon>Mesorhabditis</taxon>
    </lineage>
</organism>
<name>A0AA36CYM3_9BILA</name>
<evidence type="ECO:0000256" key="1">
    <source>
        <dbReference type="SAM" id="Phobius"/>
    </source>
</evidence>